<dbReference type="AlphaFoldDB" id="A0A9I9EDX5"/>
<sequence length="310" mass="34122">MLSFEFSLYLTSLATNMVSTRKTHYLLIFSTSPMMSPSSSGLPPLCPKQFKMIPSRCPLKRLHRLRDIHDGSSSSVQATSLEYSESFYDEFVDSTGRSRRSAIVPSLTILGNVPLPSNIPSIEDPPTVPYSIASFIDPPYVSTTILNTILPLVWRPSLDSPFFYCSPPPAACTSLASISNKSEVAWGTTFVVSATSVPRVPHYPPAKGQKLHSSILTEVDVVGLAPKLFSLTSSFRGPTYCLMNWSLSFSIEDLQGVVSGLITRRAAIDYVMHALHSLINDAQEKPFDSSGPIRHKCRHVPETTRSGRRP</sequence>
<accession>A0A9I9EDX5</accession>
<proteinExistence type="predicted"/>
<reference evidence="2" key="1">
    <citation type="submission" date="2023-03" db="UniProtKB">
        <authorList>
            <consortium name="EnsemblPlants"/>
        </authorList>
    </citation>
    <scope>IDENTIFICATION</scope>
</reference>
<dbReference type="EnsemblPlants" id="MELO3C032420.2.1">
    <property type="protein sequence ID" value="MELO3C032420.2.1"/>
    <property type="gene ID" value="MELO3C032420.2"/>
</dbReference>
<feature type="region of interest" description="Disordered" evidence="1">
    <location>
        <begin position="286"/>
        <end position="310"/>
    </location>
</feature>
<dbReference type="Gramene" id="MELO3C032420.2.1">
    <property type="protein sequence ID" value="MELO3C032420.2.1"/>
    <property type="gene ID" value="MELO3C032420.2"/>
</dbReference>
<evidence type="ECO:0000313" key="2">
    <source>
        <dbReference type="EnsemblPlants" id="MELO3C032420.2.1"/>
    </source>
</evidence>
<name>A0A9I9EDX5_CUCME</name>
<protein>
    <submittedName>
        <fullName evidence="2">Uncharacterized protein</fullName>
    </submittedName>
</protein>
<evidence type="ECO:0000256" key="1">
    <source>
        <dbReference type="SAM" id="MobiDB-lite"/>
    </source>
</evidence>
<organism evidence="2">
    <name type="scientific">Cucumis melo</name>
    <name type="common">Muskmelon</name>
    <dbReference type="NCBI Taxonomy" id="3656"/>
    <lineage>
        <taxon>Eukaryota</taxon>
        <taxon>Viridiplantae</taxon>
        <taxon>Streptophyta</taxon>
        <taxon>Embryophyta</taxon>
        <taxon>Tracheophyta</taxon>
        <taxon>Spermatophyta</taxon>
        <taxon>Magnoliopsida</taxon>
        <taxon>eudicotyledons</taxon>
        <taxon>Gunneridae</taxon>
        <taxon>Pentapetalae</taxon>
        <taxon>rosids</taxon>
        <taxon>fabids</taxon>
        <taxon>Cucurbitales</taxon>
        <taxon>Cucurbitaceae</taxon>
        <taxon>Benincaseae</taxon>
        <taxon>Cucumis</taxon>
    </lineage>
</organism>